<dbReference type="Gene3D" id="3.30.710.10">
    <property type="entry name" value="Potassium Channel Kv1.1, Chain A"/>
    <property type="match status" value="1"/>
</dbReference>
<dbReference type="PROSITE" id="PS50097">
    <property type="entry name" value="BTB"/>
    <property type="match status" value="1"/>
</dbReference>
<dbReference type="InterPro" id="IPR000210">
    <property type="entry name" value="BTB/POZ_dom"/>
</dbReference>
<protein>
    <recommendedName>
        <fullName evidence="1">BTB domain-containing protein</fullName>
    </recommendedName>
</protein>
<name>A0A0D7AH75_9AGAR</name>
<feature type="domain" description="BTB" evidence="1">
    <location>
        <begin position="60"/>
        <end position="131"/>
    </location>
</feature>
<dbReference type="SUPFAM" id="SSF54695">
    <property type="entry name" value="POZ domain"/>
    <property type="match status" value="1"/>
</dbReference>
<proteinExistence type="predicted"/>
<accession>A0A0D7AH75</accession>
<dbReference type="InterPro" id="IPR011333">
    <property type="entry name" value="SKP1/BTB/POZ_sf"/>
</dbReference>
<evidence type="ECO:0000313" key="2">
    <source>
        <dbReference type="EMBL" id="KIY49675.1"/>
    </source>
</evidence>
<evidence type="ECO:0000259" key="1">
    <source>
        <dbReference type="PROSITE" id="PS50097"/>
    </source>
</evidence>
<dbReference type="OrthoDB" id="2799068at2759"/>
<keyword evidence="3" id="KW-1185">Reference proteome</keyword>
<dbReference type="AlphaFoldDB" id="A0A0D7AH75"/>
<gene>
    <name evidence="2" type="ORF">FISHEDRAFT_40887</name>
</gene>
<reference evidence="2 3" key="1">
    <citation type="journal article" date="2015" name="Fungal Genet. Biol.">
        <title>Evolution of novel wood decay mechanisms in Agaricales revealed by the genome sequences of Fistulina hepatica and Cylindrobasidium torrendii.</title>
        <authorList>
            <person name="Floudas D."/>
            <person name="Held B.W."/>
            <person name="Riley R."/>
            <person name="Nagy L.G."/>
            <person name="Koehler G."/>
            <person name="Ransdell A.S."/>
            <person name="Younus H."/>
            <person name="Chow J."/>
            <person name="Chiniquy J."/>
            <person name="Lipzen A."/>
            <person name="Tritt A."/>
            <person name="Sun H."/>
            <person name="Haridas S."/>
            <person name="LaButti K."/>
            <person name="Ohm R.A."/>
            <person name="Kues U."/>
            <person name="Blanchette R.A."/>
            <person name="Grigoriev I.V."/>
            <person name="Minto R.E."/>
            <person name="Hibbett D.S."/>
        </authorList>
    </citation>
    <scope>NUCLEOTIDE SEQUENCE [LARGE SCALE GENOMIC DNA]</scope>
    <source>
        <strain evidence="2 3">ATCC 64428</strain>
    </source>
</reference>
<organism evidence="2 3">
    <name type="scientific">Fistulina hepatica ATCC 64428</name>
    <dbReference type="NCBI Taxonomy" id="1128425"/>
    <lineage>
        <taxon>Eukaryota</taxon>
        <taxon>Fungi</taxon>
        <taxon>Dikarya</taxon>
        <taxon>Basidiomycota</taxon>
        <taxon>Agaricomycotina</taxon>
        <taxon>Agaricomycetes</taxon>
        <taxon>Agaricomycetidae</taxon>
        <taxon>Agaricales</taxon>
        <taxon>Fistulinaceae</taxon>
        <taxon>Fistulina</taxon>
    </lineage>
</organism>
<evidence type="ECO:0000313" key="3">
    <source>
        <dbReference type="Proteomes" id="UP000054144"/>
    </source>
</evidence>
<dbReference type="Proteomes" id="UP000054144">
    <property type="component" value="Unassembled WGS sequence"/>
</dbReference>
<dbReference type="CDD" id="cd18186">
    <property type="entry name" value="BTB_POZ_ZBTB_KLHL-like"/>
    <property type="match status" value="1"/>
</dbReference>
<sequence length="338" mass="38449">MTCTEVLERDVDVDTERQVKRRRTARDYPCNEVGCGIPPRYLCFATRFPTALPGSKPTTPDLIIRVDSTSFRVHKDRLLCSDVFRDMFSLPQPSGTNIVDGCTVVELAGDSLTDWEATLTWIYDTRQTTAGALGWSQLKGALRIATKYMIQSLRECVIQRLQMLWPEYIFDMDLNSLPNAAEAISLARECDVPSILPSAFYALSVQRWATDADGGCSHLVLTPTDMRRLIVGREAIQIFIAEILVDPLREHQDEDEQNDASDVVCSSCRSQIAQYWRQRLAPDPETPWTFWLSREMKFMTLDLSFCNSLCEPCSMHHEALVFLRIQRLNNSISGFFSL</sequence>
<dbReference type="Pfam" id="PF00651">
    <property type="entry name" value="BTB"/>
    <property type="match status" value="1"/>
</dbReference>
<dbReference type="EMBL" id="KN881721">
    <property type="protein sequence ID" value="KIY49675.1"/>
    <property type="molecule type" value="Genomic_DNA"/>
</dbReference>